<proteinExistence type="predicted"/>
<keyword evidence="2" id="KW-0808">Transferase</keyword>
<feature type="domain" description="AB hydrolase-1" evidence="1">
    <location>
        <begin position="32"/>
        <end position="172"/>
    </location>
</feature>
<dbReference type="Gene3D" id="3.40.50.1820">
    <property type="entry name" value="alpha/beta hydrolase"/>
    <property type="match status" value="1"/>
</dbReference>
<gene>
    <name evidence="2" type="ORF">MYMAC_005781</name>
</gene>
<protein>
    <submittedName>
        <fullName evidence="2">Acetyltransferase</fullName>
    </submittedName>
</protein>
<dbReference type="OrthoDB" id="2004167at2"/>
<dbReference type="EMBL" id="CP022203">
    <property type="protein sequence ID" value="ATB50126.1"/>
    <property type="molecule type" value="Genomic_DNA"/>
</dbReference>
<evidence type="ECO:0000259" key="1">
    <source>
        <dbReference type="Pfam" id="PF00561"/>
    </source>
</evidence>
<dbReference type="Proteomes" id="UP000217343">
    <property type="component" value="Chromosome"/>
</dbReference>
<dbReference type="SUPFAM" id="SSF53474">
    <property type="entry name" value="alpha/beta-Hydrolases"/>
    <property type="match status" value="1"/>
</dbReference>
<organism evidence="2 3">
    <name type="scientific">Corallococcus macrosporus DSM 14697</name>
    <dbReference type="NCBI Taxonomy" id="1189310"/>
    <lineage>
        <taxon>Bacteria</taxon>
        <taxon>Pseudomonadati</taxon>
        <taxon>Myxococcota</taxon>
        <taxon>Myxococcia</taxon>
        <taxon>Myxococcales</taxon>
        <taxon>Cystobacterineae</taxon>
        <taxon>Myxococcaceae</taxon>
        <taxon>Corallococcus</taxon>
    </lineage>
</organism>
<dbReference type="KEGG" id="mmas:MYMAC_005781"/>
<evidence type="ECO:0000313" key="3">
    <source>
        <dbReference type="Proteomes" id="UP000217343"/>
    </source>
</evidence>
<name>A0A250K462_9BACT</name>
<accession>A0A250K462</accession>
<dbReference type="GO" id="GO:0016740">
    <property type="term" value="F:transferase activity"/>
    <property type="evidence" value="ECO:0007669"/>
    <property type="project" value="UniProtKB-KW"/>
</dbReference>
<sequence>MKGLQAVVMAGVFVGVLGLAPAAWAGAAKTRYPVVFAHGMGGFDDLLGFDYWGNDYGTFVGKACASSLDTDCNGDLARGQRAFVAQVAAFQSSEVRGLDLADDIEGFMATTGAAKVSIIGHSQGGIDARKAARVLRERRGVTSVAVLASVSSPHRGSPVARYILDLKPGVTSVVAALARYYGDSVYAPGNDAYAAAKQLVYDDYAASDGVVTGMKVFNEKYPVSSLYAGRYVSLITAQHGVNVNPALYLLKEFLFDIDGDGHCEGDGDNDGAAGCGDGVHDEADDDGMVGISSQQMGRRLRYHDAFFGFDSVTEDTSIPVLSGLNAPSRLQSTSMSSVVSQDHVDVVGVGPDTFDEPEFYAALIHYIATQEGGLAAQAPGGGASTSSDSTP</sequence>
<dbReference type="RefSeq" id="WP_095960443.1">
    <property type="nucleotide sequence ID" value="NZ_CP022203.1"/>
</dbReference>
<dbReference type="AlphaFoldDB" id="A0A250K462"/>
<dbReference type="InterPro" id="IPR029058">
    <property type="entry name" value="AB_hydrolase_fold"/>
</dbReference>
<dbReference type="Pfam" id="PF00561">
    <property type="entry name" value="Abhydrolase_1"/>
    <property type="match status" value="1"/>
</dbReference>
<evidence type="ECO:0000313" key="2">
    <source>
        <dbReference type="EMBL" id="ATB50126.1"/>
    </source>
</evidence>
<keyword evidence="3" id="KW-1185">Reference proteome</keyword>
<dbReference type="InterPro" id="IPR000073">
    <property type="entry name" value="AB_hydrolase_1"/>
</dbReference>
<reference evidence="2 3" key="1">
    <citation type="submission" date="2017-06" db="EMBL/GenBank/DDBJ databases">
        <title>Sequencing and comparative analysis of myxobacterial genomes.</title>
        <authorList>
            <person name="Rupp O."/>
            <person name="Goesmann A."/>
            <person name="Sogaard-Andersen L."/>
        </authorList>
    </citation>
    <scope>NUCLEOTIDE SEQUENCE [LARGE SCALE GENOMIC DNA]</scope>
    <source>
        <strain evidence="2 3">DSM 14697</strain>
    </source>
</reference>